<dbReference type="InterPro" id="IPR037939">
    <property type="entry name" value="CRADD"/>
</dbReference>
<feature type="domain" description="CARD" evidence="1">
    <location>
        <begin position="1"/>
        <end position="90"/>
    </location>
</feature>
<dbReference type="GO" id="GO:0002020">
    <property type="term" value="F:protease binding"/>
    <property type="evidence" value="ECO:0007669"/>
    <property type="project" value="InterPro"/>
</dbReference>
<sequence>MLHNQKDILRRNHVALVDEVDPNDVFDQLQQDGVLTESDHELINTGTTRRERCQKLLGILPTRGPIAYSSFKNALKQSYSHLDILLLDGTGSTRNTYECVDSCTNISSSSTTKEIHYRICLKCQPCIPSYIADPSLRRAIHQNCCLIFENVEANDLLDLLYQESILEGNDCECIKSEKTRRNRCITLIRELSKCLDNNVFVLFIESLRRKYGYIANKLVETNQEDSERRDHSGESVSINEGCSYPILREVIRRGLRVNKAVQSTSTLPIPKVDTYFLTNVIEKGCYNIDKLGSMATSHFDDSNTVDDRCCQATNSHTNYYVPSKDRDLGQMLSDTSKEDNICRTQVTRNKHKRPETGIPPPKLTEYKPFHTTNCRSLTQLYDSHSKGQDIVFNSLSTLINQGQYEQFESCAVNIRQRQGKASDVMCILDYLFASRFLHAADVKTANRYIKSGLQLAQKTNNPKYFTLELLTSQTRMFSIKKKYEKLQRTLDDAKMIIEADPTCCTGRAAGWLYMNDVKHIMVQISMLNANRSNYPSVYEHLHKQAKESCQKSLDHFKREKGNDGPFGFGFALCRLIILLLRCGDRGLYKISVPPSCEEIELTGRYLHQLEDSDIPITTFLKVPFLLAKSDYQYRRNNLLRALEYAEEAFVLITNKNILEFREQAQNRVRLLRTKIDAEMQYRE</sequence>
<feature type="domain" description="CARD" evidence="1">
    <location>
        <begin position="132"/>
        <end position="222"/>
    </location>
</feature>
<reference evidence="2 3" key="1">
    <citation type="journal article" date="2017" name="Nat. Ecol. Evol.">
        <title>Scallop genome provides insights into evolution of bilaterian karyotype and development.</title>
        <authorList>
            <person name="Wang S."/>
            <person name="Zhang J."/>
            <person name="Jiao W."/>
            <person name="Li J."/>
            <person name="Xun X."/>
            <person name="Sun Y."/>
            <person name="Guo X."/>
            <person name="Huan P."/>
            <person name="Dong B."/>
            <person name="Zhang L."/>
            <person name="Hu X."/>
            <person name="Sun X."/>
            <person name="Wang J."/>
            <person name="Zhao C."/>
            <person name="Wang Y."/>
            <person name="Wang D."/>
            <person name="Huang X."/>
            <person name="Wang R."/>
            <person name="Lv J."/>
            <person name="Li Y."/>
            <person name="Zhang Z."/>
            <person name="Liu B."/>
            <person name="Lu W."/>
            <person name="Hui Y."/>
            <person name="Liang J."/>
            <person name="Zhou Z."/>
            <person name="Hou R."/>
            <person name="Li X."/>
            <person name="Liu Y."/>
            <person name="Li H."/>
            <person name="Ning X."/>
            <person name="Lin Y."/>
            <person name="Zhao L."/>
            <person name="Xing Q."/>
            <person name="Dou J."/>
            <person name="Li Y."/>
            <person name="Mao J."/>
            <person name="Guo H."/>
            <person name="Dou H."/>
            <person name="Li T."/>
            <person name="Mu C."/>
            <person name="Jiang W."/>
            <person name="Fu Q."/>
            <person name="Fu X."/>
            <person name="Miao Y."/>
            <person name="Liu J."/>
            <person name="Yu Q."/>
            <person name="Li R."/>
            <person name="Liao H."/>
            <person name="Li X."/>
            <person name="Kong Y."/>
            <person name="Jiang Z."/>
            <person name="Chourrout D."/>
            <person name="Li R."/>
            <person name="Bao Z."/>
        </authorList>
    </citation>
    <scope>NUCLEOTIDE SEQUENCE [LARGE SCALE GENOMIC DNA]</scope>
    <source>
        <strain evidence="2 3">PY_sf001</strain>
    </source>
</reference>
<evidence type="ECO:0000313" key="3">
    <source>
        <dbReference type="Proteomes" id="UP000242188"/>
    </source>
</evidence>
<dbReference type="InterPro" id="IPR001315">
    <property type="entry name" value="CARD"/>
</dbReference>
<dbReference type="OrthoDB" id="6109927at2759"/>
<dbReference type="AlphaFoldDB" id="A0A210Q9Y4"/>
<dbReference type="EMBL" id="NEDP02004483">
    <property type="protein sequence ID" value="OWF45509.1"/>
    <property type="molecule type" value="Genomic_DNA"/>
</dbReference>
<dbReference type="GO" id="GO:0070513">
    <property type="term" value="F:death domain binding"/>
    <property type="evidence" value="ECO:0007669"/>
    <property type="project" value="InterPro"/>
</dbReference>
<dbReference type="Gene3D" id="1.10.533.10">
    <property type="entry name" value="Death Domain, Fas"/>
    <property type="match status" value="2"/>
</dbReference>
<dbReference type="InterPro" id="IPR011029">
    <property type="entry name" value="DEATH-like_dom_sf"/>
</dbReference>
<gene>
    <name evidence="2" type="ORF">KP79_PYT10279</name>
</gene>
<dbReference type="PROSITE" id="PS50209">
    <property type="entry name" value="CARD"/>
    <property type="match status" value="2"/>
</dbReference>
<evidence type="ECO:0000313" key="2">
    <source>
        <dbReference type="EMBL" id="OWF45509.1"/>
    </source>
</evidence>
<dbReference type="SUPFAM" id="SSF47986">
    <property type="entry name" value="DEATH domain"/>
    <property type="match status" value="2"/>
</dbReference>
<name>A0A210Q9Y4_MIZYE</name>
<dbReference type="SMART" id="SM00114">
    <property type="entry name" value="CARD"/>
    <property type="match status" value="2"/>
</dbReference>
<evidence type="ECO:0000259" key="1">
    <source>
        <dbReference type="PROSITE" id="PS50209"/>
    </source>
</evidence>
<dbReference type="Proteomes" id="UP000242188">
    <property type="component" value="Unassembled WGS sequence"/>
</dbReference>
<dbReference type="GO" id="GO:0042981">
    <property type="term" value="P:regulation of apoptotic process"/>
    <property type="evidence" value="ECO:0007669"/>
    <property type="project" value="InterPro"/>
</dbReference>
<protein>
    <recommendedName>
        <fullName evidence="1">CARD domain-containing protein</fullName>
    </recommendedName>
</protein>
<accession>A0A210Q9Y4</accession>
<comment type="caution">
    <text evidence="2">The sequence shown here is derived from an EMBL/GenBank/DDBJ whole genome shotgun (WGS) entry which is preliminary data.</text>
</comment>
<proteinExistence type="predicted"/>
<dbReference type="PANTHER" id="PTHR15034">
    <property type="entry name" value="DEATH DOMAIN-CONTAINING PROTEIN CRADD"/>
    <property type="match status" value="1"/>
</dbReference>
<organism evidence="2 3">
    <name type="scientific">Mizuhopecten yessoensis</name>
    <name type="common">Japanese scallop</name>
    <name type="synonym">Patinopecten yessoensis</name>
    <dbReference type="NCBI Taxonomy" id="6573"/>
    <lineage>
        <taxon>Eukaryota</taxon>
        <taxon>Metazoa</taxon>
        <taxon>Spiralia</taxon>
        <taxon>Lophotrochozoa</taxon>
        <taxon>Mollusca</taxon>
        <taxon>Bivalvia</taxon>
        <taxon>Autobranchia</taxon>
        <taxon>Pteriomorphia</taxon>
        <taxon>Pectinida</taxon>
        <taxon>Pectinoidea</taxon>
        <taxon>Pectinidae</taxon>
        <taxon>Mizuhopecten</taxon>
    </lineage>
</organism>
<dbReference type="Pfam" id="PF00619">
    <property type="entry name" value="CARD"/>
    <property type="match status" value="2"/>
</dbReference>
<dbReference type="STRING" id="6573.A0A210Q9Y4"/>
<dbReference type="PANTHER" id="PTHR15034:SF5">
    <property type="entry name" value="DEATH DOMAIN-CONTAINING PROTEIN CRADD"/>
    <property type="match status" value="1"/>
</dbReference>
<keyword evidence="3" id="KW-1185">Reference proteome</keyword>
<dbReference type="CDD" id="cd01671">
    <property type="entry name" value="CARD"/>
    <property type="match status" value="2"/>
</dbReference>